<organism evidence="1 2">
    <name type="scientific">Rhizoctonia solani</name>
    <dbReference type="NCBI Taxonomy" id="456999"/>
    <lineage>
        <taxon>Eukaryota</taxon>
        <taxon>Fungi</taxon>
        <taxon>Dikarya</taxon>
        <taxon>Basidiomycota</taxon>
        <taxon>Agaricomycotina</taxon>
        <taxon>Agaricomycetes</taxon>
        <taxon>Cantharellales</taxon>
        <taxon>Ceratobasidiaceae</taxon>
        <taxon>Rhizoctonia</taxon>
    </lineage>
</organism>
<protein>
    <submittedName>
        <fullName evidence="1">Uncharacterized protein</fullName>
    </submittedName>
</protein>
<sequence>MWSASRPVGAGMWKAQAWPIARPSGGLIQRDDRKMPRFGFMRRVYNLRVPNIYSYGESKHIDVSRLTQPTFQPPCSSVPTPIVTDSDQQTNTGYTERLVLPAWERWSRL</sequence>
<evidence type="ECO:0000313" key="2">
    <source>
        <dbReference type="Proteomes" id="UP000663843"/>
    </source>
</evidence>
<proteinExistence type="predicted"/>
<dbReference type="AlphaFoldDB" id="A0A8H3A2H2"/>
<comment type="caution">
    <text evidence="1">The sequence shown here is derived from an EMBL/GenBank/DDBJ whole genome shotgun (WGS) entry which is preliminary data.</text>
</comment>
<evidence type="ECO:0000313" key="1">
    <source>
        <dbReference type="EMBL" id="CAE6399677.1"/>
    </source>
</evidence>
<dbReference type="EMBL" id="CAJMWT010001411">
    <property type="protein sequence ID" value="CAE6399677.1"/>
    <property type="molecule type" value="Genomic_DNA"/>
</dbReference>
<reference evidence="1" key="1">
    <citation type="submission" date="2021-01" db="EMBL/GenBank/DDBJ databases">
        <authorList>
            <person name="Kaushik A."/>
        </authorList>
    </citation>
    <scope>NUCLEOTIDE SEQUENCE</scope>
    <source>
        <strain evidence="1">AG2-2IIIB</strain>
    </source>
</reference>
<gene>
    <name evidence="1" type="ORF">RDB_LOCUS35726</name>
</gene>
<dbReference type="Proteomes" id="UP000663843">
    <property type="component" value="Unassembled WGS sequence"/>
</dbReference>
<name>A0A8H3A2H2_9AGAM</name>
<accession>A0A8H3A2H2</accession>